<dbReference type="AlphaFoldDB" id="M8CKM6"/>
<dbReference type="EnsemblPlants" id="EMT23956">
    <property type="protein sequence ID" value="EMT23956"/>
    <property type="gene ID" value="F775_42267"/>
</dbReference>
<sequence length="91" mass="10324">MAAMGGNQRQTMEDAAEDKFPEGLRVLAVDDDRVCLKPNDHNTGGALCHQSPINFAWLQLLDGIPRHDHVFHLVVSYHLQRQWSYCSCAYI</sequence>
<protein>
    <submittedName>
        <fullName evidence="1">Uncharacterized protein</fullName>
    </submittedName>
</protein>
<organism evidence="1">
    <name type="scientific">Aegilops tauschii</name>
    <name type="common">Tausch's goatgrass</name>
    <name type="synonym">Aegilops squarrosa</name>
    <dbReference type="NCBI Taxonomy" id="37682"/>
    <lineage>
        <taxon>Eukaryota</taxon>
        <taxon>Viridiplantae</taxon>
        <taxon>Streptophyta</taxon>
        <taxon>Embryophyta</taxon>
        <taxon>Tracheophyta</taxon>
        <taxon>Spermatophyta</taxon>
        <taxon>Magnoliopsida</taxon>
        <taxon>Liliopsida</taxon>
        <taxon>Poales</taxon>
        <taxon>Poaceae</taxon>
        <taxon>BOP clade</taxon>
        <taxon>Pooideae</taxon>
        <taxon>Triticodae</taxon>
        <taxon>Triticeae</taxon>
        <taxon>Triticinae</taxon>
        <taxon>Aegilops</taxon>
    </lineage>
</organism>
<evidence type="ECO:0000313" key="1">
    <source>
        <dbReference type="EnsemblPlants" id="EMT23956"/>
    </source>
</evidence>
<name>M8CKM6_AEGTA</name>
<reference evidence="1" key="1">
    <citation type="submission" date="2015-06" db="UniProtKB">
        <authorList>
            <consortium name="EnsemblPlants"/>
        </authorList>
    </citation>
    <scope>IDENTIFICATION</scope>
</reference>
<proteinExistence type="predicted"/>
<accession>M8CKM6</accession>